<evidence type="ECO:0000313" key="2">
    <source>
        <dbReference type="Proteomes" id="UP000178534"/>
    </source>
</evidence>
<evidence type="ECO:0000313" key="1">
    <source>
        <dbReference type="EMBL" id="OGZ12292.1"/>
    </source>
</evidence>
<comment type="caution">
    <text evidence="1">The sequence shown here is derived from an EMBL/GenBank/DDBJ whole genome shotgun (WGS) entry which is preliminary data.</text>
</comment>
<dbReference type="EMBL" id="MHLP01000024">
    <property type="protein sequence ID" value="OGZ12292.1"/>
    <property type="molecule type" value="Genomic_DNA"/>
</dbReference>
<organism evidence="1 2">
    <name type="scientific">Candidatus Lloydbacteria bacterium RIFCSPLOWO2_01_FULL_50_20</name>
    <dbReference type="NCBI Taxonomy" id="1798665"/>
    <lineage>
        <taxon>Bacteria</taxon>
        <taxon>Candidatus Lloydiibacteriota</taxon>
    </lineage>
</organism>
<gene>
    <name evidence="1" type="ORF">A2942_00865</name>
</gene>
<reference evidence="1 2" key="1">
    <citation type="journal article" date="2016" name="Nat. Commun.">
        <title>Thousands of microbial genomes shed light on interconnected biogeochemical processes in an aquifer system.</title>
        <authorList>
            <person name="Anantharaman K."/>
            <person name="Brown C.T."/>
            <person name="Hug L.A."/>
            <person name="Sharon I."/>
            <person name="Castelle C.J."/>
            <person name="Probst A.J."/>
            <person name="Thomas B.C."/>
            <person name="Singh A."/>
            <person name="Wilkins M.J."/>
            <person name="Karaoz U."/>
            <person name="Brodie E.L."/>
            <person name="Williams K.H."/>
            <person name="Hubbard S.S."/>
            <person name="Banfield J.F."/>
        </authorList>
    </citation>
    <scope>NUCLEOTIDE SEQUENCE [LARGE SCALE GENOMIC DNA]</scope>
</reference>
<sequence>MIKLTQKDFLAKKRKLRQKNAGSFWRDASGSRGCSALGSQWKMGKWGQKMGTVTIDLPKACSNFGGAVLDSLPRSQLLAVLLGTTNLFGELNRIRGIR</sequence>
<accession>A0A1G2DFS5</accession>
<dbReference type="AlphaFoldDB" id="A0A1G2DFS5"/>
<protein>
    <submittedName>
        <fullName evidence="1">Uncharacterized protein</fullName>
    </submittedName>
</protein>
<proteinExistence type="predicted"/>
<dbReference type="Proteomes" id="UP000178534">
    <property type="component" value="Unassembled WGS sequence"/>
</dbReference>
<name>A0A1G2DFS5_9BACT</name>